<feature type="region of interest" description="Disordered" evidence="1">
    <location>
        <begin position="25"/>
        <end position="56"/>
    </location>
</feature>
<keyword evidence="3" id="KW-1185">Reference proteome</keyword>
<dbReference type="AlphaFoldDB" id="S3DM15"/>
<reference evidence="2 3" key="1">
    <citation type="journal article" date="2013" name="BMC Genomics">
        <title>Genomics-driven discovery of the pneumocandin biosynthetic gene cluster in the fungus Glarea lozoyensis.</title>
        <authorList>
            <person name="Chen L."/>
            <person name="Yue Q."/>
            <person name="Zhang X."/>
            <person name="Xiang M."/>
            <person name="Wang C."/>
            <person name="Li S."/>
            <person name="Che Y."/>
            <person name="Ortiz-Lopez F.J."/>
            <person name="Bills G.F."/>
            <person name="Liu X."/>
            <person name="An Z."/>
        </authorList>
    </citation>
    <scope>NUCLEOTIDE SEQUENCE [LARGE SCALE GENOMIC DNA]</scope>
    <source>
        <strain evidence="3">ATCC 20868 / MF5171</strain>
    </source>
</reference>
<evidence type="ECO:0000313" key="3">
    <source>
        <dbReference type="Proteomes" id="UP000016922"/>
    </source>
</evidence>
<sequence>MGCYPSHISHCISYTQSASLGKHRSLRQPHNCGYEPDSSSKESLTSTGSSPAHSRAAKRQAYFESRSCYLQAAEELPSHLNFTTRSETFKIGGDKTPALPLPTYQYVVDTDEKRAALLRSRKVLRHEIAALRLRLRERHRLCTVAATVPGEIEDMQRRGREGDMAHVLGEFVGIEEELEGKVKELRGVERALRED</sequence>
<dbReference type="OrthoDB" id="10319632at2759"/>
<accession>S3DM15</accession>
<gene>
    <name evidence="2" type="ORF">GLAREA_04359</name>
</gene>
<proteinExistence type="predicted"/>
<dbReference type="GeneID" id="19463414"/>
<dbReference type="HOGENOM" id="CLU_1454562_0_0_1"/>
<evidence type="ECO:0000313" key="2">
    <source>
        <dbReference type="EMBL" id="EPE27568.1"/>
    </source>
</evidence>
<organism evidence="2 3">
    <name type="scientific">Glarea lozoyensis (strain ATCC 20868 / MF5171)</name>
    <dbReference type="NCBI Taxonomy" id="1116229"/>
    <lineage>
        <taxon>Eukaryota</taxon>
        <taxon>Fungi</taxon>
        <taxon>Dikarya</taxon>
        <taxon>Ascomycota</taxon>
        <taxon>Pezizomycotina</taxon>
        <taxon>Leotiomycetes</taxon>
        <taxon>Helotiales</taxon>
        <taxon>Helotiaceae</taxon>
        <taxon>Glarea</taxon>
    </lineage>
</organism>
<dbReference type="Proteomes" id="UP000016922">
    <property type="component" value="Unassembled WGS sequence"/>
</dbReference>
<protein>
    <submittedName>
        <fullName evidence="2">Uncharacterized protein</fullName>
    </submittedName>
</protein>
<dbReference type="KEGG" id="glz:GLAREA_04359"/>
<evidence type="ECO:0000256" key="1">
    <source>
        <dbReference type="SAM" id="MobiDB-lite"/>
    </source>
</evidence>
<feature type="compositionally biased region" description="Low complexity" evidence="1">
    <location>
        <begin position="41"/>
        <end position="50"/>
    </location>
</feature>
<name>S3DM15_GLAL2</name>
<dbReference type="RefSeq" id="XP_008084927.1">
    <property type="nucleotide sequence ID" value="XM_008086736.1"/>
</dbReference>
<dbReference type="EMBL" id="KE145369">
    <property type="protein sequence ID" value="EPE27568.1"/>
    <property type="molecule type" value="Genomic_DNA"/>
</dbReference>